<proteinExistence type="predicted"/>
<accession>A0ABV9HYQ4</accession>
<keyword evidence="3" id="KW-1185">Reference proteome</keyword>
<name>A0ABV9HYQ4_9FLAO</name>
<keyword evidence="1" id="KW-0732">Signal</keyword>
<feature type="signal peptide" evidence="1">
    <location>
        <begin position="1"/>
        <end position="21"/>
    </location>
</feature>
<protein>
    <recommendedName>
        <fullName evidence="4">Lipoprotein</fullName>
    </recommendedName>
</protein>
<gene>
    <name evidence="2" type="ORF">ACFO3O_14250</name>
</gene>
<comment type="caution">
    <text evidence="2">The sequence shown here is derived from an EMBL/GenBank/DDBJ whole genome shotgun (WGS) entry which is preliminary data.</text>
</comment>
<dbReference type="Proteomes" id="UP001596043">
    <property type="component" value="Unassembled WGS sequence"/>
</dbReference>
<organism evidence="2 3">
    <name type="scientific">Dokdonia ponticola</name>
    <dbReference type="NCBI Taxonomy" id="2041041"/>
    <lineage>
        <taxon>Bacteria</taxon>
        <taxon>Pseudomonadati</taxon>
        <taxon>Bacteroidota</taxon>
        <taxon>Flavobacteriia</taxon>
        <taxon>Flavobacteriales</taxon>
        <taxon>Flavobacteriaceae</taxon>
        <taxon>Dokdonia</taxon>
    </lineage>
</organism>
<evidence type="ECO:0000313" key="2">
    <source>
        <dbReference type="EMBL" id="MFC4635079.1"/>
    </source>
</evidence>
<evidence type="ECO:0000256" key="1">
    <source>
        <dbReference type="SAM" id="SignalP"/>
    </source>
</evidence>
<evidence type="ECO:0008006" key="4">
    <source>
        <dbReference type="Google" id="ProtNLM"/>
    </source>
</evidence>
<dbReference type="EMBL" id="JBHSFV010000009">
    <property type="protein sequence ID" value="MFC4635079.1"/>
    <property type="molecule type" value="Genomic_DNA"/>
</dbReference>
<sequence length="153" mass="16870">MKKIYTFILLSFMLFSCNSDDDVNCTSEPAFSPTVFIELVNATGENLIDNGTYIADDITIGFNESTFTNVVFTESPQIANFIGLNVFGEDGDNTFTINLLATEIDILVLNINREQTGGPCSQSFFTLNSVTYNGEPKELQDFGGDFLITVVKE</sequence>
<evidence type="ECO:0000313" key="3">
    <source>
        <dbReference type="Proteomes" id="UP001596043"/>
    </source>
</evidence>
<feature type="chain" id="PRO_5046634888" description="Lipoprotein" evidence="1">
    <location>
        <begin position="22"/>
        <end position="153"/>
    </location>
</feature>
<dbReference type="PROSITE" id="PS51257">
    <property type="entry name" value="PROKAR_LIPOPROTEIN"/>
    <property type="match status" value="1"/>
</dbReference>
<reference evidence="3" key="1">
    <citation type="journal article" date="2019" name="Int. J. Syst. Evol. Microbiol.">
        <title>The Global Catalogue of Microorganisms (GCM) 10K type strain sequencing project: providing services to taxonomists for standard genome sequencing and annotation.</title>
        <authorList>
            <consortium name="The Broad Institute Genomics Platform"/>
            <consortium name="The Broad Institute Genome Sequencing Center for Infectious Disease"/>
            <person name="Wu L."/>
            <person name="Ma J."/>
        </authorList>
    </citation>
    <scope>NUCLEOTIDE SEQUENCE [LARGE SCALE GENOMIC DNA]</scope>
    <source>
        <strain evidence="3">YJ-61-S</strain>
    </source>
</reference>
<dbReference type="RefSeq" id="WP_379979958.1">
    <property type="nucleotide sequence ID" value="NZ_JBHSFV010000009.1"/>
</dbReference>